<evidence type="ECO:0000313" key="4">
    <source>
        <dbReference type="EMBL" id="CAI4033793.1"/>
    </source>
</evidence>
<dbReference type="PROSITE" id="PS51257">
    <property type="entry name" value="PROKAR_LIPOPROTEIN"/>
    <property type="match status" value="1"/>
</dbReference>
<dbReference type="Pfam" id="PF01471">
    <property type="entry name" value="PG_binding_1"/>
    <property type="match status" value="1"/>
</dbReference>
<evidence type="ECO:0000256" key="1">
    <source>
        <dbReference type="SAM" id="Coils"/>
    </source>
</evidence>
<dbReference type="RefSeq" id="WP_289271227.1">
    <property type="nucleotide sequence ID" value="NZ_OX365700.1"/>
</dbReference>
<reference evidence="4" key="1">
    <citation type="submission" date="2022-10" db="EMBL/GenBank/DDBJ databases">
        <authorList>
            <person name="Koch H."/>
        </authorList>
    </citation>
    <scope>NUCLEOTIDE SEQUENCE</scope>
    <source>
        <strain evidence="4">DNF</strain>
    </source>
</reference>
<evidence type="ECO:0000259" key="3">
    <source>
        <dbReference type="Pfam" id="PF01471"/>
    </source>
</evidence>
<keyword evidence="5" id="KW-1185">Reference proteome</keyword>
<dbReference type="Proteomes" id="UP001179121">
    <property type="component" value="Chromosome"/>
</dbReference>
<gene>
    <name evidence="4" type="ORF">DNFV4_04235</name>
</gene>
<dbReference type="InterPro" id="IPR036366">
    <property type="entry name" value="PGBDSf"/>
</dbReference>
<accession>A0AA86N2Y1</accession>
<feature type="region of interest" description="Disordered" evidence="2">
    <location>
        <begin position="101"/>
        <end position="139"/>
    </location>
</feature>
<dbReference type="SUPFAM" id="SSF47090">
    <property type="entry name" value="PGBD-like"/>
    <property type="match status" value="1"/>
</dbReference>
<dbReference type="InterPro" id="IPR002477">
    <property type="entry name" value="Peptidoglycan-bd-like"/>
</dbReference>
<feature type="coiled-coil region" evidence="1">
    <location>
        <begin position="42"/>
        <end position="97"/>
    </location>
</feature>
<protein>
    <recommendedName>
        <fullName evidence="3">Peptidoglycan binding-like domain-containing protein</fullName>
    </recommendedName>
</protein>
<organism evidence="4 5">
    <name type="scientific">Nitrospira tepida</name>
    <dbReference type="NCBI Taxonomy" id="2973512"/>
    <lineage>
        <taxon>Bacteria</taxon>
        <taxon>Pseudomonadati</taxon>
        <taxon>Nitrospirota</taxon>
        <taxon>Nitrospiria</taxon>
        <taxon>Nitrospirales</taxon>
        <taxon>Nitrospiraceae</taxon>
        <taxon>Nitrospira</taxon>
    </lineage>
</organism>
<evidence type="ECO:0000313" key="5">
    <source>
        <dbReference type="Proteomes" id="UP001179121"/>
    </source>
</evidence>
<proteinExistence type="predicted"/>
<dbReference type="AlphaFoldDB" id="A0AA86N2Y1"/>
<dbReference type="Gene3D" id="1.10.101.10">
    <property type="entry name" value="PGBD-like superfamily/PGBD"/>
    <property type="match status" value="1"/>
</dbReference>
<dbReference type="KEGG" id="nti:DNFV4_04235"/>
<keyword evidence="1" id="KW-0175">Coiled coil</keyword>
<feature type="domain" description="Peptidoglycan binding-like" evidence="3">
    <location>
        <begin position="152"/>
        <end position="207"/>
    </location>
</feature>
<dbReference type="EMBL" id="OX365700">
    <property type="protein sequence ID" value="CAI4033793.1"/>
    <property type="molecule type" value="Genomic_DNA"/>
</dbReference>
<sequence length="209" mass="23400">MVRLLNGSRSASPYSLLRLTGMAGALAVSGCDYWPPALQAQIEELETDNARLLERQTEIQQRLTDTRRDNESLKSEAEDLARRNQQLAARLQQAEQGLRARAAAPSQKQPAVMTAKVRPTGRAVRSRRPAAGAPTRGKEVRRQIRLTWPNMTGPDVKRLQRLLRRRGLPVIADAIYGRDTRAAVMWYQRQHGLAEDGVVGPKTWTSLTK</sequence>
<dbReference type="InterPro" id="IPR036365">
    <property type="entry name" value="PGBD-like_sf"/>
</dbReference>
<evidence type="ECO:0000256" key="2">
    <source>
        <dbReference type="SAM" id="MobiDB-lite"/>
    </source>
</evidence>
<name>A0AA86N2Y1_9BACT</name>